<dbReference type="EMBL" id="SGPL01000562">
    <property type="protein sequence ID" value="THH10598.1"/>
    <property type="molecule type" value="Genomic_DNA"/>
</dbReference>
<evidence type="ECO:0000313" key="1">
    <source>
        <dbReference type="EMBL" id="THH10598.1"/>
    </source>
</evidence>
<name>A0A4S4LH50_9AGAM</name>
<proteinExistence type="predicted"/>
<comment type="caution">
    <text evidence="1">The sequence shown here is derived from an EMBL/GenBank/DDBJ whole genome shotgun (WGS) entry which is preliminary data.</text>
</comment>
<protein>
    <submittedName>
        <fullName evidence="1">Uncharacterized protein</fullName>
    </submittedName>
</protein>
<gene>
    <name evidence="1" type="ORF">EW146_g8325</name>
</gene>
<accession>A0A4S4LH50</accession>
<keyword evidence="2" id="KW-1185">Reference proteome</keyword>
<sequence length="68" mass="7303">MSISPPISIQVDISEVSVSELINPTSLDYPATSSITSSIYSSTQSTSLLDVSRTLNLHMIISAFPETE</sequence>
<organism evidence="1 2">
    <name type="scientific">Bondarzewia mesenterica</name>
    <dbReference type="NCBI Taxonomy" id="1095465"/>
    <lineage>
        <taxon>Eukaryota</taxon>
        <taxon>Fungi</taxon>
        <taxon>Dikarya</taxon>
        <taxon>Basidiomycota</taxon>
        <taxon>Agaricomycotina</taxon>
        <taxon>Agaricomycetes</taxon>
        <taxon>Russulales</taxon>
        <taxon>Bondarzewiaceae</taxon>
        <taxon>Bondarzewia</taxon>
    </lineage>
</organism>
<dbReference type="AlphaFoldDB" id="A0A4S4LH50"/>
<dbReference type="Proteomes" id="UP000310158">
    <property type="component" value="Unassembled WGS sequence"/>
</dbReference>
<evidence type="ECO:0000313" key="2">
    <source>
        <dbReference type="Proteomes" id="UP000310158"/>
    </source>
</evidence>
<reference evidence="1 2" key="1">
    <citation type="submission" date="2019-02" db="EMBL/GenBank/DDBJ databases">
        <title>Genome sequencing of the rare red list fungi Bondarzewia mesenterica.</title>
        <authorList>
            <person name="Buettner E."/>
            <person name="Kellner H."/>
        </authorList>
    </citation>
    <scope>NUCLEOTIDE SEQUENCE [LARGE SCALE GENOMIC DNA]</scope>
    <source>
        <strain evidence="1 2">DSM 108281</strain>
    </source>
</reference>